<evidence type="ECO:0000259" key="3">
    <source>
        <dbReference type="PROSITE" id="PS51186"/>
    </source>
</evidence>
<dbReference type="PANTHER" id="PTHR10545:SF29">
    <property type="entry name" value="GH14572P-RELATED"/>
    <property type="match status" value="1"/>
</dbReference>
<dbReference type="InterPro" id="IPR000182">
    <property type="entry name" value="GNAT_dom"/>
</dbReference>
<dbReference type="PANTHER" id="PTHR10545">
    <property type="entry name" value="DIAMINE N-ACETYLTRANSFERASE"/>
    <property type="match status" value="1"/>
</dbReference>
<dbReference type="CDD" id="cd04301">
    <property type="entry name" value="NAT_SF"/>
    <property type="match status" value="1"/>
</dbReference>
<gene>
    <name evidence="4" type="ORF">ACG04Q_13670</name>
</gene>
<accession>A0ABW7GKZ5</accession>
<feature type="domain" description="N-acetyltransferase" evidence="3">
    <location>
        <begin position="6"/>
        <end position="161"/>
    </location>
</feature>
<reference evidence="4 5" key="1">
    <citation type="submission" date="2024-08" db="EMBL/GenBank/DDBJ databases">
        <authorList>
            <person name="Lu H."/>
        </authorList>
    </citation>
    <scope>NUCLEOTIDE SEQUENCE [LARGE SCALE GENOMIC DNA]</scope>
    <source>
        <strain evidence="4 5">DXS20W</strain>
    </source>
</reference>
<evidence type="ECO:0000256" key="2">
    <source>
        <dbReference type="ARBA" id="ARBA00023315"/>
    </source>
</evidence>
<evidence type="ECO:0000256" key="1">
    <source>
        <dbReference type="ARBA" id="ARBA00022679"/>
    </source>
</evidence>
<keyword evidence="2 4" id="KW-0012">Acyltransferase</keyword>
<dbReference type="EMBL" id="JBIGHX010000004">
    <property type="protein sequence ID" value="MFG6462622.1"/>
    <property type="molecule type" value="Genomic_DNA"/>
</dbReference>
<dbReference type="GO" id="GO:0016746">
    <property type="term" value="F:acyltransferase activity"/>
    <property type="evidence" value="ECO:0007669"/>
    <property type="project" value="UniProtKB-KW"/>
</dbReference>
<protein>
    <submittedName>
        <fullName evidence="4">GNAT family N-acetyltransferase</fullName>
        <ecNumber evidence="4">2.3.-.-</ecNumber>
    </submittedName>
</protein>
<dbReference type="Proteomes" id="UP001606302">
    <property type="component" value="Unassembled WGS sequence"/>
</dbReference>
<dbReference type="PROSITE" id="PS51186">
    <property type="entry name" value="GNAT"/>
    <property type="match status" value="1"/>
</dbReference>
<dbReference type="RefSeq" id="WP_394511490.1">
    <property type="nucleotide sequence ID" value="NZ_JBIGHX010000004.1"/>
</dbReference>
<sequence>MPAPRHDIRAAEPRDLKDIVQLISELAEFENLTHLLEVTPDSLRPHLFGDDPVAECMVGEVGGEVVAFALFYKNFSTFLSKPGLYLEDLYVRPAHRRSGLGRALLIELARLACERGYGRFDWTVLDWNEDAIRFYEKLGADVMPEWRICRLTGDALERYADGDRPSMWSPSAWLGL</sequence>
<dbReference type="Gene3D" id="3.40.630.30">
    <property type="match status" value="1"/>
</dbReference>
<keyword evidence="5" id="KW-1185">Reference proteome</keyword>
<proteinExistence type="predicted"/>
<keyword evidence="1 4" id="KW-0808">Transferase</keyword>
<dbReference type="EC" id="2.3.-.-" evidence="4"/>
<dbReference type="Pfam" id="PF00583">
    <property type="entry name" value="Acetyltransf_1"/>
    <property type="match status" value="1"/>
</dbReference>
<dbReference type="InterPro" id="IPR016181">
    <property type="entry name" value="Acyl_CoA_acyltransferase"/>
</dbReference>
<evidence type="ECO:0000313" key="5">
    <source>
        <dbReference type="Proteomes" id="UP001606302"/>
    </source>
</evidence>
<evidence type="ECO:0000313" key="4">
    <source>
        <dbReference type="EMBL" id="MFG6462622.1"/>
    </source>
</evidence>
<dbReference type="SUPFAM" id="SSF55729">
    <property type="entry name" value="Acyl-CoA N-acyltransferases (Nat)"/>
    <property type="match status" value="1"/>
</dbReference>
<comment type="caution">
    <text evidence="4">The sequence shown here is derived from an EMBL/GenBank/DDBJ whole genome shotgun (WGS) entry which is preliminary data.</text>
</comment>
<dbReference type="InterPro" id="IPR051016">
    <property type="entry name" value="Diverse_Substrate_AcTransf"/>
</dbReference>
<name>A0ABW7GKZ5_9BURK</name>
<organism evidence="4 5">
    <name type="scientific">Pelomonas lactea</name>
    <dbReference type="NCBI Taxonomy" id="3299030"/>
    <lineage>
        <taxon>Bacteria</taxon>
        <taxon>Pseudomonadati</taxon>
        <taxon>Pseudomonadota</taxon>
        <taxon>Betaproteobacteria</taxon>
        <taxon>Burkholderiales</taxon>
        <taxon>Sphaerotilaceae</taxon>
        <taxon>Roseateles</taxon>
    </lineage>
</organism>